<feature type="transmembrane region" description="Helical" evidence="1">
    <location>
        <begin position="12"/>
        <end position="35"/>
    </location>
</feature>
<evidence type="ECO:0000313" key="3">
    <source>
        <dbReference type="Proteomes" id="UP000321175"/>
    </source>
</evidence>
<keyword evidence="3" id="KW-1185">Reference proteome</keyword>
<gene>
    <name evidence="2" type="ORF">EMU01_12430</name>
</gene>
<evidence type="ECO:0000313" key="2">
    <source>
        <dbReference type="EMBL" id="GEL80099.1"/>
    </source>
</evidence>
<dbReference type="Proteomes" id="UP000321175">
    <property type="component" value="Unassembled WGS sequence"/>
</dbReference>
<dbReference type="GeneID" id="60999714"/>
<keyword evidence="1" id="KW-0812">Transmembrane</keyword>
<comment type="caution">
    <text evidence="2">The sequence shown here is derived from an EMBL/GenBank/DDBJ whole genome shotgun (WGS) entry which is preliminary data.</text>
</comment>
<accession>A0ABQ0VCB2</accession>
<organism evidence="2 3">
    <name type="scientific">Enterococcus mundtii</name>
    <dbReference type="NCBI Taxonomy" id="53346"/>
    <lineage>
        <taxon>Bacteria</taxon>
        <taxon>Bacillati</taxon>
        <taxon>Bacillota</taxon>
        <taxon>Bacilli</taxon>
        <taxon>Lactobacillales</taxon>
        <taxon>Enterococcaceae</taxon>
        <taxon>Enterococcus</taxon>
    </lineage>
</organism>
<protein>
    <submittedName>
        <fullName evidence="2">Uncharacterized protein</fullName>
    </submittedName>
</protein>
<sequence length="198" mass="22396">MKRQKINTKNDSNGCLGCLMIIVIVLVTSFGVTLFNSYSHRTEEKPQTIEEKLNEVSKNTELKVDGKNAIITIKDEIITSGNTFINIAFPELAAKDLKVVQKEGYENIIVKVNTDFLDEKGNSSEGVLISAMFEDSTIKDINFDNWVDQVTADSEAFYDLSSAYYIQPRYYMDNKDDKTVPKMAAKTLTNAFWNENGY</sequence>
<keyword evidence="1" id="KW-1133">Transmembrane helix</keyword>
<proteinExistence type="predicted"/>
<dbReference type="EMBL" id="BJWA01000007">
    <property type="protein sequence ID" value="GEL80099.1"/>
    <property type="molecule type" value="Genomic_DNA"/>
</dbReference>
<name>A0ABQ0VCB2_ENTMU</name>
<dbReference type="RefSeq" id="WP_071866805.1">
    <property type="nucleotide sequence ID" value="NZ_BJWA01000007.1"/>
</dbReference>
<keyword evidence="1" id="KW-0472">Membrane</keyword>
<evidence type="ECO:0000256" key="1">
    <source>
        <dbReference type="SAM" id="Phobius"/>
    </source>
</evidence>
<reference evidence="2 3" key="1">
    <citation type="submission" date="2019-07" db="EMBL/GenBank/DDBJ databases">
        <title>Whole genome shotgun sequence of Enterococcus mundtii NBRC 100490.</title>
        <authorList>
            <person name="Hosoyama A."/>
            <person name="Uohara A."/>
            <person name="Ohji S."/>
            <person name="Ichikawa N."/>
        </authorList>
    </citation>
    <scope>NUCLEOTIDE SEQUENCE [LARGE SCALE GENOMIC DNA]</scope>
    <source>
        <strain evidence="2 3">NBRC 100490</strain>
    </source>
</reference>